<dbReference type="InterPro" id="IPR016162">
    <property type="entry name" value="Ald_DH_N"/>
</dbReference>
<evidence type="ECO:0000256" key="1">
    <source>
        <dbReference type="ARBA" id="ARBA00009986"/>
    </source>
</evidence>
<dbReference type="SUPFAM" id="SSF53720">
    <property type="entry name" value="ALDH-like"/>
    <property type="match status" value="1"/>
</dbReference>
<dbReference type="InterPro" id="IPR016161">
    <property type="entry name" value="Ald_DH/histidinol_DH"/>
</dbReference>
<keyword evidence="2 3" id="KW-0560">Oxidoreductase</keyword>
<comment type="similarity">
    <text evidence="1 3 5">Belongs to the aldehyde dehydrogenase family.</text>
</comment>
<gene>
    <name evidence="7" type="ORF">JZO70_05780</name>
</gene>
<evidence type="ECO:0000256" key="2">
    <source>
        <dbReference type="ARBA" id="ARBA00023002"/>
    </source>
</evidence>
<evidence type="ECO:0000256" key="4">
    <source>
        <dbReference type="PROSITE-ProRule" id="PRU10007"/>
    </source>
</evidence>
<keyword evidence="8" id="KW-1185">Reference proteome</keyword>
<dbReference type="Gene3D" id="3.40.309.10">
    <property type="entry name" value="Aldehyde Dehydrogenase, Chain A, domain 2"/>
    <property type="match status" value="1"/>
</dbReference>
<name>A0ABS3LB59_9ENTE</name>
<dbReference type="PIRSF" id="PIRSF036492">
    <property type="entry name" value="ALDH"/>
    <property type="match status" value="1"/>
</dbReference>
<dbReference type="InterPro" id="IPR012394">
    <property type="entry name" value="Aldehyde_DH_NAD(P)"/>
</dbReference>
<dbReference type="Pfam" id="PF00171">
    <property type="entry name" value="Aldedh"/>
    <property type="match status" value="1"/>
</dbReference>
<dbReference type="EMBL" id="JAFREM010000010">
    <property type="protein sequence ID" value="MBO1305659.1"/>
    <property type="molecule type" value="Genomic_DNA"/>
</dbReference>
<dbReference type="InterPro" id="IPR015590">
    <property type="entry name" value="Aldehyde_DH_dom"/>
</dbReference>
<dbReference type="Proteomes" id="UP000664601">
    <property type="component" value="Unassembled WGS sequence"/>
</dbReference>
<accession>A0ABS3LB59</accession>
<dbReference type="InterPro" id="IPR029510">
    <property type="entry name" value="Ald_DH_CS_GLU"/>
</dbReference>
<dbReference type="CDD" id="cd07136">
    <property type="entry name" value="ALDH_YwdH-P39616"/>
    <property type="match status" value="1"/>
</dbReference>
<dbReference type="Gene3D" id="3.40.605.10">
    <property type="entry name" value="Aldehyde Dehydrogenase, Chain A, domain 1"/>
    <property type="match status" value="1"/>
</dbReference>
<protein>
    <recommendedName>
        <fullName evidence="3">Aldehyde dehydrogenase</fullName>
    </recommendedName>
</protein>
<dbReference type="InterPro" id="IPR016163">
    <property type="entry name" value="Ald_DH_C"/>
</dbReference>
<dbReference type="PANTHER" id="PTHR43570">
    <property type="entry name" value="ALDEHYDE DEHYDROGENASE"/>
    <property type="match status" value="1"/>
</dbReference>
<organism evidence="7 8">
    <name type="scientific">Candidatus Enterococcus moelleringii</name>
    <dbReference type="NCBI Taxonomy" id="2815325"/>
    <lineage>
        <taxon>Bacteria</taxon>
        <taxon>Bacillati</taxon>
        <taxon>Bacillota</taxon>
        <taxon>Bacilli</taxon>
        <taxon>Lactobacillales</taxon>
        <taxon>Enterococcaceae</taxon>
        <taxon>Enterococcus</taxon>
    </lineage>
</organism>
<comment type="caution">
    <text evidence="7">The sequence shown here is derived from an EMBL/GenBank/DDBJ whole genome shotgun (WGS) entry which is preliminary data.</text>
</comment>
<evidence type="ECO:0000259" key="6">
    <source>
        <dbReference type="Pfam" id="PF00171"/>
    </source>
</evidence>
<sequence length="469" mass="53338">MKERITLVQEWTKEDAHQLLAQHQQFFATHQTKDPRFRVEQLKRLKQSIIDYETQLMEALQRDLGKHPQESYATEIGFVLKSLSSMIKKVPKWAKDQRVSTPFFLWPSSSRIHYEPYGTVLVIGPFNYPFQLLIEPLIGALAAGNCAVVKPSELTPNFSRVVSSMIKNTFDQQYVSVVEGGVDTNNALLSCPFDYIFFTGSEKVGKIVMQAAAEHLTPVTLELGGKSPAIVTKDADIRLAAKRIIWGKTINAGQTCVAPDYVVVHQQVKDAFIHEARKVLEEFYGTRIARSDSYARIVNRKHFERLMDLLEACQDEWLFGGEVNPDDRYIEPTLLENSWNSAAMQEEIFGPILPIISYTNLDATIEKINQMPKPLAMYIFSQDQKEQEYIIDRTSSGGLCINNTIMHLVSDKMPFGGVGMSGIGSYHGKYSFETFSNARSILSSKKMDTPFIFPPYNEENLKWIRRILK</sequence>
<dbReference type="PANTHER" id="PTHR43570:SF16">
    <property type="entry name" value="ALDEHYDE DEHYDROGENASE TYPE III, ISOFORM Q"/>
    <property type="match status" value="1"/>
</dbReference>
<evidence type="ECO:0000256" key="3">
    <source>
        <dbReference type="PIRNR" id="PIRNR036492"/>
    </source>
</evidence>
<proteinExistence type="inferred from homology"/>
<reference evidence="7 8" key="1">
    <citation type="submission" date="2021-03" db="EMBL/GenBank/DDBJ databases">
        <title>Enterococcal diversity collection.</title>
        <authorList>
            <person name="Gilmore M.S."/>
            <person name="Schwartzman J."/>
            <person name="Van Tyne D."/>
            <person name="Martin M."/>
            <person name="Earl A.M."/>
            <person name="Manson A.L."/>
            <person name="Straub T."/>
            <person name="Salamzade R."/>
            <person name="Saavedra J."/>
            <person name="Lebreton F."/>
            <person name="Prichula J."/>
            <person name="Schaufler K."/>
            <person name="Gaca A."/>
            <person name="Sgardioli B."/>
            <person name="Wagenaar J."/>
            <person name="Strong T."/>
        </authorList>
    </citation>
    <scope>NUCLEOTIDE SEQUENCE [LARGE SCALE GENOMIC DNA]</scope>
    <source>
        <strain evidence="7 8">669A</strain>
    </source>
</reference>
<evidence type="ECO:0000256" key="5">
    <source>
        <dbReference type="RuleBase" id="RU003345"/>
    </source>
</evidence>
<feature type="active site" evidence="4">
    <location>
        <position position="222"/>
    </location>
</feature>
<dbReference type="PROSITE" id="PS00687">
    <property type="entry name" value="ALDEHYDE_DEHYDR_GLU"/>
    <property type="match status" value="1"/>
</dbReference>
<feature type="domain" description="Aldehyde dehydrogenase" evidence="6">
    <location>
        <begin position="3"/>
        <end position="440"/>
    </location>
</feature>
<evidence type="ECO:0000313" key="7">
    <source>
        <dbReference type="EMBL" id="MBO1305659.1"/>
    </source>
</evidence>
<evidence type="ECO:0000313" key="8">
    <source>
        <dbReference type="Proteomes" id="UP000664601"/>
    </source>
</evidence>